<evidence type="ECO:0000256" key="2">
    <source>
        <dbReference type="ARBA" id="ARBA00022676"/>
    </source>
</evidence>
<sequence>MSPLSIAIAYDCLFPATTGGGERQYRAFAEDLVRRGHRVTYLTADWGSAADDASFDVEKVCGRLRLYDERGVRRTAAALSYAFGLYRRLRRDRDRFNAVIVSGLPVFNVFAARMALRGSTTRVLIDYLEVWGRAQWQEYAGPLTGTVGWVLQRTAIALTPVATCHSQLSARRLRAERLRGELLVSPGLIDRALEVTPRLERTDPPFALYVGRHIPDKRVEHIPAAVAAARQSVPGLHLVILGEGSSTPAVRRAIDSAASEEWTDMPGFVSERELHDLLARAACLVHPSRREGYGLVVVEAAAHGTPSVLVADEGNAATELIEPGVNGYIAASVEPGTLGEAIVRAVRQGDELRRTTRAWYEEAVEDRTIARTVDAILDAIQRPHTSRRRARRAGKDPDGRSS</sequence>
<evidence type="ECO:0000259" key="6">
    <source>
        <dbReference type="Pfam" id="PF13439"/>
    </source>
</evidence>
<dbReference type="InterPro" id="IPR050194">
    <property type="entry name" value="Glycosyltransferase_grp1"/>
</dbReference>
<dbReference type="GO" id="GO:1901137">
    <property type="term" value="P:carbohydrate derivative biosynthetic process"/>
    <property type="evidence" value="ECO:0007669"/>
    <property type="project" value="UniProtKB-ARBA"/>
</dbReference>
<dbReference type="PANTHER" id="PTHR45947">
    <property type="entry name" value="SULFOQUINOVOSYL TRANSFERASE SQD2"/>
    <property type="match status" value="1"/>
</dbReference>
<dbReference type="EMBL" id="CP137080">
    <property type="protein sequence ID" value="WOQ68812.1"/>
    <property type="molecule type" value="Genomic_DNA"/>
</dbReference>
<evidence type="ECO:0000259" key="5">
    <source>
        <dbReference type="Pfam" id="PF00534"/>
    </source>
</evidence>
<name>A0AAU0MEF9_9MICO</name>
<protein>
    <recommendedName>
        <fullName evidence="1">D-inositol 3-phosphate glycosyltransferase</fullName>
    </recommendedName>
</protein>
<proteinExistence type="predicted"/>
<evidence type="ECO:0000313" key="8">
    <source>
        <dbReference type="Proteomes" id="UP001329313"/>
    </source>
</evidence>
<gene>
    <name evidence="7" type="ORF">RYJ27_08825</name>
</gene>
<accession>A0AAU0MEF9</accession>
<evidence type="ECO:0000256" key="1">
    <source>
        <dbReference type="ARBA" id="ARBA00021292"/>
    </source>
</evidence>
<reference evidence="7 8" key="1">
    <citation type="submission" date="2023-10" db="EMBL/GenBank/DDBJ databases">
        <title>Y20.</title>
        <authorList>
            <person name="Zhang G."/>
            <person name="Ding Y."/>
        </authorList>
    </citation>
    <scope>NUCLEOTIDE SEQUENCE [LARGE SCALE GENOMIC DNA]</scope>
    <source>
        <strain evidence="7 8">Y20</strain>
    </source>
</reference>
<dbReference type="InterPro" id="IPR001296">
    <property type="entry name" value="Glyco_trans_1"/>
</dbReference>
<keyword evidence="2 7" id="KW-0328">Glycosyltransferase</keyword>
<dbReference type="CDD" id="cd03801">
    <property type="entry name" value="GT4_PimA-like"/>
    <property type="match status" value="1"/>
</dbReference>
<dbReference type="InterPro" id="IPR028098">
    <property type="entry name" value="Glyco_trans_4-like_N"/>
</dbReference>
<dbReference type="Pfam" id="PF00534">
    <property type="entry name" value="Glycos_transf_1"/>
    <property type="match status" value="1"/>
</dbReference>
<keyword evidence="8" id="KW-1185">Reference proteome</keyword>
<evidence type="ECO:0000256" key="4">
    <source>
        <dbReference type="SAM" id="MobiDB-lite"/>
    </source>
</evidence>
<feature type="domain" description="Glycosyl transferase family 1" evidence="5">
    <location>
        <begin position="199"/>
        <end position="355"/>
    </location>
</feature>
<feature type="domain" description="Glycosyltransferase subfamily 4-like N-terminal" evidence="6">
    <location>
        <begin position="19"/>
        <end position="175"/>
    </location>
</feature>
<dbReference type="AlphaFoldDB" id="A0AAU0MEF9"/>
<dbReference type="Pfam" id="PF13439">
    <property type="entry name" value="Glyco_transf_4"/>
    <property type="match status" value="1"/>
</dbReference>
<dbReference type="KEGG" id="mliy:RYJ27_08825"/>
<dbReference type="RefSeq" id="WP_330169953.1">
    <property type="nucleotide sequence ID" value="NZ_CP137080.1"/>
</dbReference>
<evidence type="ECO:0000256" key="3">
    <source>
        <dbReference type="ARBA" id="ARBA00022679"/>
    </source>
</evidence>
<dbReference type="Gene3D" id="3.40.50.2000">
    <property type="entry name" value="Glycogen Phosphorylase B"/>
    <property type="match status" value="2"/>
</dbReference>
<feature type="compositionally biased region" description="Basic and acidic residues" evidence="4">
    <location>
        <begin position="393"/>
        <end position="402"/>
    </location>
</feature>
<organism evidence="7 8">
    <name type="scientific">Microbacterium limosum</name>
    <dbReference type="NCBI Taxonomy" id="3079935"/>
    <lineage>
        <taxon>Bacteria</taxon>
        <taxon>Bacillati</taxon>
        <taxon>Actinomycetota</taxon>
        <taxon>Actinomycetes</taxon>
        <taxon>Micrococcales</taxon>
        <taxon>Microbacteriaceae</taxon>
        <taxon>Microbacterium</taxon>
    </lineage>
</organism>
<dbReference type="Proteomes" id="UP001329313">
    <property type="component" value="Chromosome"/>
</dbReference>
<dbReference type="SUPFAM" id="SSF53756">
    <property type="entry name" value="UDP-Glycosyltransferase/glycogen phosphorylase"/>
    <property type="match status" value="1"/>
</dbReference>
<dbReference type="PANTHER" id="PTHR45947:SF3">
    <property type="entry name" value="SULFOQUINOVOSYL TRANSFERASE SQD2"/>
    <property type="match status" value="1"/>
</dbReference>
<dbReference type="GO" id="GO:0016758">
    <property type="term" value="F:hexosyltransferase activity"/>
    <property type="evidence" value="ECO:0007669"/>
    <property type="project" value="TreeGrafter"/>
</dbReference>
<keyword evidence="3 7" id="KW-0808">Transferase</keyword>
<evidence type="ECO:0000313" key="7">
    <source>
        <dbReference type="EMBL" id="WOQ68812.1"/>
    </source>
</evidence>
<feature type="region of interest" description="Disordered" evidence="4">
    <location>
        <begin position="383"/>
        <end position="402"/>
    </location>
</feature>